<dbReference type="EMBL" id="KQ234785">
    <property type="protein sequence ID" value="KMZ87876.1"/>
    <property type="molecule type" value="Genomic_DNA"/>
</dbReference>
<accession>A0A0J9SYN1</accession>
<dbReference type="Pfam" id="PF05795">
    <property type="entry name" value="Plasmodium_Vir"/>
    <property type="match status" value="1"/>
</dbReference>
<protein>
    <submittedName>
        <fullName evidence="2">Uncharacterized protein</fullName>
    </submittedName>
</protein>
<dbReference type="AlphaFoldDB" id="A0A0J9SYN1"/>
<dbReference type="Proteomes" id="UP000053327">
    <property type="component" value="Unassembled WGS sequence"/>
</dbReference>
<proteinExistence type="predicted"/>
<evidence type="ECO:0000313" key="2">
    <source>
        <dbReference type="EMBL" id="KMZ87876.1"/>
    </source>
</evidence>
<keyword evidence="1" id="KW-0175">Coiled coil</keyword>
<feature type="coiled-coil region" evidence="1">
    <location>
        <begin position="247"/>
        <end position="326"/>
    </location>
</feature>
<reference evidence="2 3" key="1">
    <citation type="submission" date="2011-08" db="EMBL/GenBank/DDBJ databases">
        <title>The Genome Sequence of Plasmodium vivax Brazil I.</title>
        <authorList>
            <consortium name="The Broad Institute Genome Sequencing Platform"/>
            <consortium name="The Broad Institute Genome Sequencing Center for Infectious Disease"/>
            <person name="Neafsey D."/>
            <person name="Carlton J."/>
            <person name="Barnwell J."/>
            <person name="Collins W."/>
            <person name="Escalante A."/>
            <person name="Mullikin J."/>
            <person name="Saul A."/>
            <person name="Guigo R."/>
            <person name="Camara F."/>
            <person name="Young S.K."/>
            <person name="Zeng Q."/>
            <person name="Gargeya S."/>
            <person name="Fitzgerald M."/>
            <person name="Haas B."/>
            <person name="Abouelleil A."/>
            <person name="Alvarado L."/>
            <person name="Arachchi H.M."/>
            <person name="Berlin A."/>
            <person name="Brown A."/>
            <person name="Chapman S.B."/>
            <person name="Chen Z."/>
            <person name="Dunbar C."/>
            <person name="Freedman E."/>
            <person name="Gearin G."/>
            <person name="Gellesch M."/>
            <person name="Goldberg J."/>
            <person name="Griggs A."/>
            <person name="Gujja S."/>
            <person name="Heiman D."/>
            <person name="Howarth C."/>
            <person name="Larson L."/>
            <person name="Lui A."/>
            <person name="MacDonald P.J.P."/>
            <person name="Montmayeur A."/>
            <person name="Murphy C."/>
            <person name="Neiman D."/>
            <person name="Pearson M."/>
            <person name="Priest M."/>
            <person name="Roberts A."/>
            <person name="Saif S."/>
            <person name="Shea T."/>
            <person name="Shenoy N."/>
            <person name="Sisk P."/>
            <person name="Stolte C."/>
            <person name="Sykes S."/>
            <person name="Wortman J."/>
            <person name="Nusbaum C."/>
            <person name="Birren B."/>
        </authorList>
    </citation>
    <scope>NUCLEOTIDE SEQUENCE [LARGE SCALE GENOMIC DNA]</scope>
    <source>
        <strain evidence="2 3">Brazil I</strain>
    </source>
</reference>
<evidence type="ECO:0000313" key="3">
    <source>
        <dbReference type="Proteomes" id="UP000053327"/>
    </source>
</evidence>
<sequence length="452" mass="54072">MFFKKYNVSYITNLEKKFLKVTLIFSQHKIILYIEYQRYDEVIRQYNKYENFKDDDDADEFKEIIKNINIESNKMLLLRKIFIKLHKLIRNSHVFYGDMTEKYCSYVNYILNKEVSGRHNLVNKDNFDIFHKFVVNFNKIRFIKDQGTCYRHVQYLNEDIHKRMTILYDFYTFYNNLKSSKFSVNNDVCENLLYYIYLYNNVINDYYDSDLDLYKKISHVKDLIVRFISNKDLTCKKYAIFREATNFLRDERLKREAEQKAEELKREQAKKEALERAQAERDAALKSIQEQYIESPKENQPMKKIVEDLQEGLNQENTRMEAESENFGAPRNLRVQEQSHVLSYPVTSHNLANLADYREQSLSEPYEDQLKQTYNKPENEDTNTDGSFMKAFRLPSAITEVLGEVDPVPVVGVSEEADVDNESLIDFMENIRNFFQVFKDMEMDIFQMIDLI</sequence>
<dbReference type="InterPro" id="IPR008780">
    <property type="entry name" value="Plasmodium_Vir"/>
</dbReference>
<dbReference type="OrthoDB" id="388866at2759"/>
<evidence type="ECO:0000256" key="1">
    <source>
        <dbReference type="SAM" id="Coils"/>
    </source>
</evidence>
<organism evidence="2 3">
    <name type="scientific">Plasmodium vivax (strain Brazil I)</name>
    <dbReference type="NCBI Taxonomy" id="1033975"/>
    <lineage>
        <taxon>Eukaryota</taxon>
        <taxon>Sar</taxon>
        <taxon>Alveolata</taxon>
        <taxon>Apicomplexa</taxon>
        <taxon>Aconoidasida</taxon>
        <taxon>Haemosporida</taxon>
        <taxon>Plasmodiidae</taxon>
        <taxon>Plasmodium</taxon>
        <taxon>Plasmodium (Plasmodium)</taxon>
    </lineage>
</organism>
<gene>
    <name evidence="2" type="ORF">PVBG_05813</name>
</gene>
<name>A0A0J9SYN1_PLAV1</name>